<reference evidence="1" key="1">
    <citation type="submission" date="2020-03" db="EMBL/GenBank/DDBJ databases">
        <title>Genome of Pelagibius litoralis DSM 21314T.</title>
        <authorList>
            <person name="Wang G."/>
        </authorList>
    </citation>
    <scope>NUCLEOTIDE SEQUENCE</scope>
    <source>
        <strain evidence="1">DSM 21314</strain>
    </source>
</reference>
<dbReference type="EMBL" id="JAAQPH010000012">
    <property type="protein sequence ID" value="NIA70104.1"/>
    <property type="molecule type" value="Genomic_DNA"/>
</dbReference>
<evidence type="ECO:0000313" key="2">
    <source>
        <dbReference type="Proteomes" id="UP000761264"/>
    </source>
</evidence>
<protein>
    <submittedName>
        <fullName evidence="1">Uncharacterized protein</fullName>
    </submittedName>
</protein>
<evidence type="ECO:0000313" key="1">
    <source>
        <dbReference type="EMBL" id="NIA70104.1"/>
    </source>
</evidence>
<proteinExistence type="predicted"/>
<gene>
    <name evidence="1" type="ORF">HBA54_15975</name>
</gene>
<keyword evidence="2" id="KW-1185">Reference proteome</keyword>
<dbReference type="RefSeq" id="WP_167226382.1">
    <property type="nucleotide sequence ID" value="NZ_JAAQPH010000012.1"/>
</dbReference>
<dbReference type="Proteomes" id="UP000761264">
    <property type="component" value="Unassembled WGS sequence"/>
</dbReference>
<sequence>MTKENQPIELKLCDPLKDAEAIKRCLEYLRIEAKRTGLSFASHLIGVAAEAVSDSIALTEKSVAQVERNDAARLSPVSDAGMSRRH</sequence>
<accession>A0A967EZ89</accession>
<organism evidence="1 2">
    <name type="scientific">Pelagibius litoralis</name>
    <dbReference type="NCBI Taxonomy" id="374515"/>
    <lineage>
        <taxon>Bacteria</taxon>
        <taxon>Pseudomonadati</taxon>
        <taxon>Pseudomonadota</taxon>
        <taxon>Alphaproteobacteria</taxon>
        <taxon>Rhodospirillales</taxon>
        <taxon>Rhodovibrionaceae</taxon>
        <taxon>Pelagibius</taxon>
    </lineage>
</organism>
<dbReference type="AlphaFoldDB" id="A0A967EZ89"/>
<name>A0A967EZ89_9PROT</name>
<comment type="caution">
    <text evidence="1">The sequence shown here is derived from an EMBL/GenBank/DDBJ whole genome shotgun (WGS) entry which is preliminary data.</text>
</comment>